<accession>A0ABN6CR84</accession>
<evidence type="ECO:0000256" key="1">
    <source>
        <dbReference type="ARBA" id="ARBA00004651"/>
    </source>
</evidence>
<keyword evidence="11" id="KW-1185">Reference proteome</keyword>
<keyword evidence="2" id="KW-1003">Cell membrane</keyword>
<evidence type="ECO:0000256" key="7">
    <source>
        <dbReference type="SAM" id="Phobius"/>
    </source>
</evidence>
<evidence type="ECO:0000256" key="5">
    <source>
        <dbReference type="ARBA" id="ARBA00023136"/>
    </source>
</evidence>
<dbReference type="InterPro" id="IPR050250">
    <property type="entry name" value="Macrolide_Exporter_MacB"/>
</dbReference>
<gene>
    <name evidence="10" type="ORF">Aiant_77710</name>
</gene>
<evidence type="ECO:0000313" key="11">
    <source>
        <dbReference type="Proteomes" id="UP000676967"/>
    </source>
</evidence>
<evidence type="ECO:0000256" key="3">
    <source>
        <dbReference type="ARBA" id="ARBA00022692"/>
    </source>
</evidence>
<dbReference type="PANTHER" id="PTHR30572:SF4">
    <property type="entry name" value="ABC TRANSPORTER PERMEASE YTRF"/>
    <property type="match status" value="1"/>
</dbReference>
<evidence type="ECO:0000259" key="9">
    <source>
        <dbReference type="Pfam" id="PF12704"/>
    </source>
</evidence>
<organism evidence="10 11">
    <name type="scientific">Actinoplanes ianthinogenes</name>
    <dbReference type="NCBI Taxonomy" id="122358"/>
    <lineage>
        <taxon>Bacteria</taxon>
        <taxon>Bacillati</taxon>
        <taxon>Actinomycetota</taxon>
        <taxon>Actinomycetes</taxon>
        <taxon>Micromonosporales</taxon>
        <taxon>Micromonosporaceae</taxon>
        <taxon>Actinoplanes</taxon>
    </lineage>
</organism>
<dbReference type="EMBL" id="AP023356">
    <property type="protein sequence ID" value="BCJ47114.1"/>
    <property type="molecule type" value="Genomic_DNA"/>
</dbReference>
<feature type="domain" description="ABC3 transporter permease C-terminal" evidence="8">
    <location>
        <begin position="296"/>
        <end position="408"/>
    </location>
</feature>
<comment type="subcellular location">
    <subcellularLocation>
        <location evidence="1">Cell membrane</location>
        <topology evidence="1">Multi-pass membrane protein</topology>
    </subcellularLocation>
</comment>
<proteinExistence type="inferred from homology"/>
<comment type="similarity">
    <text evidence="6">Belongs to the ABC-4 integral membrane protein family.</text>
</comment>
<dbReference type="InterPro" id="IPR003838">
    <property type="entry name" value="ABC3_permease_C"/>
</dbReference>
<sequence length="414" mass="42646">MKRTPPVVPATRLGLRDVVDEAVAGMLARPGRAALTVLGTLLGVAAFVTVLGLTSTVEGQISSRFTALVATEVVVQDSAEQAADGGAGAEQAFPPDAERRLVALNGVRNAGVFWEVPDVGGVAARRPSAADPGEQLRVLGASPGYLRAIHAHLAAGRLFDTWHDGNDERVVVLGSGAAGRLGITWVDDQPAVFIGGAPFAVIGIIDDVDRKADTLLSVVLPAGTARAVWGDPPAGGSRSVQAMIDTEVGAAQQVGAEAPLALRPQDPSRFKVVTPPNPRQLREGVNTDLGTLFLALAAVCLVIGAVGIANTTLVAVLERVGEIGLRRSLGARRRHVAVHFLAESGTLGLVGGLIGTSLGVAAVVTVAVWRDWTPILHSATVLPAPLAGAATGLLAGLYPAWRASRIEPADALRR</sequence>
<evidence type="ECO:0000256" key="4">
    <source>
        <dbReference type="ARBA" id="ARBA00022989"/>
    </source>
</evidence>
<name>A0ABN6CR84_9ACTN</name>
<dbReference type="PANTHER" id="PTHR30572">
    <property type="entry name" value="MEMBRANE COMPONENT OF TRANSPORTER-RELATED"/>
    <property type="match status" value="1"/>
</dbReference>
<keyword evidence="5 7" id="KW-0472">Membrane</keyword>
<feature type="transmembrane region" description="Helical" evidence="7">
    <location>
        <begin position="338"/>
        <end position="369"/>
    </location>
</feature>
<evidence type="ECO:0000256" key="6">
    <source>
        <dbReference type="ARBA" id="ARBA00038076"/>
    </source>
</evidence>
<feature type="transmembrane region" description="Helical" evidence="7">
    <location>
        <begin position="292"/>
        <end position="317"/>
    </location>
</feature>
<keyword evidence="3 7" id="KW-0812">Transmembrane</keyword>
<protein>
    <submittedName>
        <fullName evidence="10">ABC transporter permease</fullName>
    </submittedName>
</protein>
<dbReference type="Proteomes" id="UP000676967">
    <property type="component" value="Chromosome"/>
</dbReference>
<dbReference type="InterPro" id="IPR025857">
    <property type="entry name" value="MacB_PCD"/>
</dbReference>
<evidence type="ECO:0000256" key="2">
    <source>
        <dbReference type="ARBA" id="ARBA00022475"/>
    </source>
</evidence>
<keyword evidence="4 7" id="KW-1133">Transmembrane helix</keyword>
<evidence type="ECO:0000313" key="10">
    <source>
        <dbReference type="EMBL" id="BCJ47114.1"/>
    </source>
</evidence>
<feature type="transmembrane region" description="Helical" evidence="7">
    <location>
        <begin position="375"/>
        <end position="398"/>
    </location>
</feature>
<dbReference type="Pfam" id="PF12704">
    <property type="entry name" value="MacB_PCD"/>
    <property type="match status" value="1"/>
</dbReference>
<feature type="domain" description="MacB-like periplasmic core" evidence="9">
    <location>
        <begin position="34"/>
        <end position="232"/>
    </location>
</feature>
<evidence type="ECO:0000259" key="8">
    <source>
        <dbReference type="Pfam" id="PF02687"/>
    </source>
</evidence>
<feature type="transmembrane region" description="Helical" evidence="7">
    <location>
        <begin position="33"/>
        <end position="53"/>
    </location>
</feature>
<reference evidence="10 11" key="1">
    <citation type="submission" date="2020-08" db="EMBL/GenBank/DDBJ databases">
        <title>Whole genome shotgun sequence of Actinoplanes ianthinogenes NBRC 13996.</title>
        <authorList>
            <person name="Komaki H."/>
            <person name="Tamura T."/>
        </authorList>
    </citation>
    <scope>NUCLEOTIDE SEQUENCE [LARGE SCALE GENOMIC DNA]</scope>
    <source>
        <strain evidence="10 11">NBRC 13996</strain>
    </source>
</reference>
<dbReference type="RefSeq" id="WP_212846663.1">
    <property type="nucleotide sequence ID" value="NZ_AP023356.1"/>
</dbReference>
<dbReference type="Pfam" id="PF02687">
    <property type="entry name" value="FtsX"/>
    <property type="match status" value="1"/>
</dbReference>